<feature type="domain" description="CAAX prenyl protease 2/Lysostaphin resistance protein A-like" evidence="2">
    <location>
        <begin position="106"/>
        <end position="206"/>
    </location>
</feature>
<evidence type="ECO:0000313" key="3">
    <source>
        <dbReference type="EMBL" id="SNR14334.1"/>
    </source>
</evidence>
<reference evidence="3 4" key="1">
    <citation type="submission" date="2017-07" db="EMBL/GenBank/DDBJ databases">
        <authorList>
            <person name="Sun Z.S."/>
            <person name="Albrecht U."/>
            <person name="Echele G."/>
            <person name="Lee C.C."/>
        </authorList>
    </citation>
    <scope>NUCLEOTIDE SEQUENCE [LARGE SCALE GENOMIC DNA]</scope>
    <source>
        <strain evidence="4">type strain: KCTC 22618</strain>
    </source>
</reference>
<dbReference type="OrthoDB" id="1434800at2"/>
<keyword evidence="1" id="KW-0472">Membrane</keyword>
<dbReference type="AlphaFoldDB" id="A0A238U780"/>
<feature type="transmembrane region" description="Helical" evidence="1">
    <location>
        <begin position="167"/>
        <end position="187"/>
    </location>
</feature>
<evidence type="ECO:0000256" key="1">
    <source>
        <dbReference type="SAM" id="Phobius"/>
    </source>
</evidence>
<sequence>MKKALQYTILFIILILLKSIINVNIKSYLIFHNVENYNIVLVTKTVSNIILGIISILIVKKLDLVKFSGIRPVKIEKKLLLIFPLVYIVGLNLLFADDIPNFTTTNLIVLLTYCLSIGIAEELSLRSVLIPLLIKYFGDSKKSIIKSVLIAATIFGLLHFIKFDKGVYGEISQFFFATFIGVMFGALLIVTKRIYPLIIIHMLIDFAAKLDDIGVNFKPEGISETDLTGAIFTVIITLPCLFYGMYIMKKHIPNELSITE</sequence>
<feature type="transmembrane region" description="Helical" evidence="1">
    <location>
        <begin position="7"/>
        <end position="25"/>
    </location>
</feature>
<dbReference type="GO" id="GO:0080120">
    <property type="term" value="P:CAAX-box protein maturation"/>
    <property type="evidence" value="ECO:0007669"/>
    <property type="project" value="UniProtKB-ARBA"/>
</dbReference>
<dbReference type="KEGG" id="tje:TJEJU_0554"/>
<evidence type="ECO:0000259" key="2">
    <source>
        <dbReference type="Pfam" id="PF02517"/>
    </source>
</evidence>
<feature type="transmembrane region" description="Helical" evidence="1">
    <location>
        <begin position="144"/>
        <end position="161"/>
    </location>
</feature>
<organism evidence="3 4">
    <name type="scientific">Tenacibaculum jejuense</name>
    <dbReference type="NCBI Taxonomy" id="584609"/>
    <lineage>
        <taxon>Bacteria</taxon>
        <taxon>Pseudomonadati</taxon>
        <taxon>Bacteroidota</taxon>
        <taxon>Flavobacteriia</taxon>
        <taxon>Flavobacteriales</taxon>
        <taxon>Flavobacteriaceae</taxon>
        <taxon>Tenacibaculum</taxon>
    </lineage>
</organism>
<keyword evidence="1" id="KW-0812">Transmembrane</keyword>
<dbReference type="EMBL" id="LT899436">
    <property type="protein sequence ID" value="SNR14334.1"/>
    <property type="molecule type" value="Genomic_DNA"/>
</dbReference>
<accession>A0A238U780</accession>
<feature type="transmembrane region" description="Helical" evidence="1">
    <location>
        <begin position="37"/>
        <end position="59"/>
    </location>
</feature>
<gene>
    <name evidence="3" type="ORF">TJEJU_0554</name>
</gene>
<dbReference type="InterPro" id="IPR003675">
    <property type="entry name" value="Rce1/LyrA-like_dom"/>
</dbReference>
<proteinExistence type="predicted"/>
<feature type="transmembrane region" description="Helical" evidence="1">
    <location>
        <begin position="230"/>
        <end position="248"/>
    </location>
</feature>
<feature type="transmembrane region" description="Helical" evidence="1">
    <location>
        <begin position="79"/>
        <end position="96"/>
    </location>
</feature>
<dbReference type="GO" id="GO:0004175">
    <property type="term" value="F:endopeptidase activity"/>
    <property type="evidence" value="ECO:0007669"/>
    <property type="project" value="UniProtKB-ARBA"/>
</dbReference>
<protein>
    <submittedName>
        <fullName evidence="3">Abortive infection protein</fullName>
    </submittedName>
</protein>
<dbReference type="RefSeq" id="WP_095069209.1">
    <property type="nucleotide sequence ID" value="NZ_LT899436.1"/>
</dbReference>
<dbReference type="Pfam" id="PF02517">
    <property type="entry name" value="Rce1-like"/>
    <property type="match status" value="1"/>
</dbReference>
<keyword evidence="4" id="KW-1185">Reference proteome</keyword>
<dbReference type="Proteomes" id="UP000215214">
    <property type="component" value="Chromosome TJEJU"/>
</dbReference>
<keyword evidence="1" id="KW-1133">Transmembrane helix</keyword>
<evidence type="ECO:0000313" key="4">
    <source>
        <dbReference type="Proteomes" id="UP000215214"/>
    </source>
</evidence>
<name>A0A238U780_9FLAO</name>